<gene>
    <name evidence="10" type="ORF">BBJ29_002290</name>
    <name evidence="9" type="ORF">BBP00_00002211</name>
</gene>
<comment type="caution">
    <text evidence="9">The sequence shown here is derived from an EMBL/GenBank/DDBJ whole genome shotgun (WGS) entry which is preliminary data.</text>
</comment>
<evidence type="ECO:0000256" key="5">
    <source>
        <dbReference type="ARBA" id="ARBA00023273"/>
    </source>
</evidence>
<dbReference type="AlphaFoldDB" id="A0A3F2RY01"/>
<keyword evidence="4" id="KW-0206">Cytoskeleton</keyword>
<evidence type="ECO:0000313" key="10">
    <source>
        <dbReference type="EMBL" id="RLN70323.1"/>
    </source>
</evidence>
<dbReference type="Proteomes" id="UP000284657">
    <property type="component" value="Unassembled WGS sequence"/>
</dbReference>
<reference evidence="11 12" key="1">
    <citation type="submission" date="2018-07" db="EMBL/GenBank/DDBJ databases">
        <title>Genome sequencing of oomycete isolates from Chile give support for New Zealand origin for Phytophthora kernoviae and make available the first Nothophytophthora sp. genome.</title>
        <authorList>
            <person name="Studholme D.J."/>
            <person name="Sanfuentes E."/>
            <person name="Panda P."/>
            <person name="Hill R."/>
            <person name="Sambles C."/>
            <person name="Grant M."/>
            <person name="Williams N.M."/>
            <person name="Mcdougal R.L."/>
        </authorList>
    </citation>
    <scope>NUCLEOTIDE SEQUENCE [LARGE SCALE GENOMIC DNA]</scope>
    <source>
        <strain evidence="9">Chile6</strain>
        <strain evidence="10">Chile7</strain>
    </source>
</reference>
<keyword evidence="7" id="KW-0175">Coiled coil</keyword>
<dbReference type="EMBL" id="MBDO02000036">
    <property type="protein sequence ID" value="RLN66458.1"/>
    <property type="molecule type" value="Genomic_DNA"/>
</dbReference>
<organism evidence="9 11">
    <name type="scientific">Phytophthora kernoviae</name>
    <dbReference type="NCBI Taxonomy" id="325452"/>
    <lineage>
        <taxon>Eukaryota</taxon>
        <taxon>Sar</taxon>
        <taxon>Stramenopiles</taxon>
        <taxon>Oomycota</taxon>
        <taxon>Peronosporomycetes</taxon>
        <taxon>Peronosporales</taxon>
        <taxon>Peronosporaceae</taxon>
        <taxon>Phytophthora</taxon>
    </lineage>
</organism>
<evidence type="ECO:0000256" key="7">
    <source>
        <dbReference type="SAM" id="Coils"/>
    </source>
</evidence>
<dbReference type="Proteomes" id="UP000277300">
    <property type="component" value="Unassembled WGS sequence"/>
</dbReference>
<protein>
    <recommendedName>
        <fullName evidence="6">B9 domain-containing protein 2</fullName>
    </recommendedName>
</protein>
<keyword evidence="5" id="KW-0966">Cell projection</keyword>
<dbReference type="PANTHER" id="PTHR12968:SF2">
    <property type="entry name" value="B9 DOMAIN-CONTAINING PROTEIN 2"/>
    <property type="match status" value="1"/>
</dbReference>
<dbReference type="EMBL" id="MBAD02000260">
    <property type="protein sequence ID" value="RLN70323.1"/>
    <property type="molecule type" value="Genomic_DNA"/>
</dbReference>
<keyword evidence="3" id="KW-0970">Cilium biogenesis/degradation</keyword>
<comment type="subcellular location">
    <subcellularLocation>
        <location evidence="1">Cytoplasm</location>
        <location evidence="1">Cytoskeleton</location>
        <location evidence="1">Cilium basal body</location>
    </subcellularLocation>
</comment>
<evidence type="ECO:0000313" key="11">
    <source>
        <dbReference type="Proteomes" id="UP000277300"/>
    </source>
</evidence>
<evidence type="ECO:0000256" key="4">
    <source>
        <dbReference type="ARBA" id="ARBA00023212"/>
    </source>
</evidence>
<dbReference type="Pfam" id="PF07162">
    <property type="entry name" value="B9-C2"/>
    <property type="match status" value="1"/>
</dbReference>
<dbReference type="InterPro" id="IPR010796">
    <property type="entry name" value="C2_B9-type_dom"/>
</dbReference>
<name>A0A3F2RY01_9STRA</name>
<evidence type="ECO:0000256" key="1">
    <source>
        <dbReference type="ARBA" id="ARBA00004120"/>
    </source>
</evidence>
<evidence type="ECO:0000256" key="8">
    <source>
        <dbReference type="SAM" id="MobiDB-lite"/>
    </source>
</evidence>
<feature type="region of interest" description="Disordered" evidence="8">
    <location>
        <begin position="318"/>
        <end position="339"/>
    </location>
</feature>
<evidence type="ECO:0000256" key="2">
    <source>
        <dbReference type="ARBA" id="ARBA00022490"/>
    </source>
</evidence>
<dbReference type="OrthoDB" id="184109at2759"/>
<accession>A0A3F2RY01</accession>
<evidence type="ECO:0000313" key="9">
    <source>
        <dbReference type="EMBL" id="RLN66458.1"/>
    </source>
</evidence>
<keyword evidence="2" id="KW-0963">Cytoplasm</keyword>
<dbReference type="GO" id="GO:0036038">
    <property type="term" value="C:MKS complex"/>
    <property type="evidence" value="ECO:0007669"/>
    <property type="project" value="TreeGrafter"/>
</dbReference>
<evidence type="ECO:0000313" key="12">
    <source>
        <dbReference type="Proteomes" id="UP000284657"/>
    </source>
</evidence>
<evidence type="ECO:0000256" key="6">
    <source>
        <dbReference type="ARBA" id="ARBA00039272"/>
    </source>
</evidence>
<proteinExistence type="predicted"/>
<feature type="coiled-coil region" evidence="7">
    <location>
        <begin position="72"/>
        <end position="134"/>
    </location>
</feature>
<sequence length="612" mass="70041">MQRDPEIMSAIDAVRVLSAQFKNVAQDTMGHRKELGHTLFRIEESYLKLFEKLLELSLRLYWEYEHRTEAQRREDRASIERWREQYERKNDECMKVNKRLAAREIVHHAREIELEDYRGQLREVERELGSQRELESQILQLQGAASVQRVLEIKLQEDLMQLREVDIWSIDKGKKLSKKIAKRVDRIEQQWELPSHTLLFLSNLPKSVVAFPFYSLEKVITQIEAIYDDKFASDKVDEADGVAQEEMPRFICEYFLKTHGLRQDAEIGLYRFLVSVKNSYQRNSHVEHTTAIYDGRTLVEIAGNRLAVRAEMRRAMLASEKPDADSPSTQTSTDNKRPLPPRIVADVHKVLTLLMNALEQRREGIKKDLTALFDSLAPCTKRRSVRCSSLMAAVHIVGELMGASGLVYPEGQGVLSHIADLLSLHPSSELSYFCKWRFALDNHVGAVSDEASWKVVRGETHGQTQVHFASGGQSSMPDLQRHNSEQGEPITLPKMDTVWAHPIDLHIAISRADAWEIWPRLEFQVWSTDCYQLEVLRGVASVPLPMATNEYVLDVPLVLERPKTWLAALAQDVNLPVQDRSSSINDGDHGKVFQGTGMIYLRLAVLSRSLTT</sequence>
<dbReference type="PANTHER" id="PTHR12968">
    <property type="entry name" value="B9 DOMAIN-CONTAINING"/>
    <property type="match status" value="1"/>
</dbReference>
<dbReference type="GO" id="GO:0060271">
    <property type="term" value="P:cilium assembly"/>
    <property type="evidence" value="ECO:0007669"/>
    <property type="project" value="TreeGrafter"/>
</dbReference>
<evidence type="ECO:0000256" key="3">
    <source>
        <dbReference type="ARBA" id="ARBA00022794"/>
    </source>
</evidence>